<dbReference type="OrthoDB" id="28092at2759"/>
<feature type="signal peptide" evidence="12">
    <location>
        <begin position="1"/>
        <end position="27"/>
    </location>
</feature>
<comment type="subunit">
    <text evidence="3">Component of the ER membrane protein complex (EMC).</text>
</comment>
<dbReference type="InterPro" id="IPR011678">
    <property type="entry name" value="EMC1_C"/>
</dbReference>
<dbReference type="Pfam" id="PF25293">
    <property type="entry name" value="Beta-prop_EMC1_N"/>
    <property type="match status" value="1"/>
</dbReference>
<protein>
    <recommendedName>
        <fullName evidence="4">ER membrane protein complex subunit 1</fullName>
    </recommendedName>
</protein>
<dbReference type="Gene3D" id="2.130.10.10">
    <property type="entry name" value="YVTN repeat-like/Quinoprotein amine dehydrogenase"/>
    <property type="match status" value="1"/>
</dbReference>
<dbReference type="InterPro" id="IPR026895">
    <property type="entry name" value="EMC1"/>
</dbReference>
<dbReference type="InterPro" id="IPR058545">
    <property type="entry name" value="Beta-prop_EMC1_1st"/>
</dbReference>
<dbReference type="STRING" id="947166.A0A1D1V0U9"/>
<feature type="transmembrane region" description="Helical" evidence="11">
    <location>
        <begin position="933"/>
        <end position="954"/>
    </location>
</feature>
<sequence length="964" mass="106999">MDSQLRSLLNVISCLIVLCSLAKVIQAIHEDQIGLHDWSLQFIGRPIEVLLSASQSGASRSLVYTYTEQNVLAAIDVNYGEIAWRQVFENNANGTISSAVTVGEEICVLLNRGRSLRCYDSLTGAFKWEKWFGGKSGNSGSCVGITKTTESPKDANRIVCANSDGMYAVNTKTKNTLWDVRSPNILKRYAFASHSGELVVVGINQDKLTIKRLSSETGEAKENDIERSVSIDPLRSECRLVQPASQVSPFVICYNAAQRQLLSQSSGESSREPHLISVHELGEFPVEGKNVSLQNLETDGLFSLSAGGVSLLLQIHPNGEIKLVQRFVGSVTSCSGTEVLALEVANKRATLGTAAFDSRGFTTVSLTSEPFSFPSAYGNAQRAVFIPRKDSSCAKPSVLFWSDSDVIGYFTQGKILWQRDEALSTIETAAIVDLPISDIEALVEQEFEEKGSFIVRFTKRLLSQALQLKKFAEVIVRRLQAGLRTGKFFQKDQLERDYFNTHKIIVGITGKGKIVGMDSRNGNILYSLQAENLVSPKDRPVQFYLQRTGAHAPFPSQAVIVGVDKKTGDGVLFFFDCVTGEELGPAVRMNRPILQSGLIPVMTNDHLEAIFVLDEDLNVEIHPALDSAETAEFLTRTLHIFYTDPRTGVTRGFRVKRMNQGWKAVELWNSTLVSHGESVVAVAPKRPHDAVHSQGKVLADRRVLYKYINPNLVAVVVEGLDDVKKPYLKMVGMDGITGRVLISQTYRRARGPCQLIHAENWLMLSYWNEKVRQSEINVVEMYRGFDKPNKTYFSSLESHEKPNISTASFRLPGFVDAMKDSVTVEGITYKDIIVALSSGSIMRIPKFLLDPRRPMIPTQAEREEGLIPYAPELPMVTENIINYYKKAYRIRGMVTEVAGLESLSLVFAFGLDLCFTRVTPSALFDVLSDSFDYWILSVVMLVLTVASVIVRNLANAKALKHAWK</sequence>
<dbReference type="PANTHER" id="PTHR21573">
    <property type="entry name" value="ER MEMBRANE PROTEIN COMPLEX SUBUNIT 1"/>
    <property type="match status" value="1"/>
</dbReference>
<evidence type="ECO:0000313" key="16">
    <source>
        <dbReference type="Proteomes" id="UP000186922"/>
    </source>
</evidence>
<feature type="domain" description="EMC1 first beta-propeller" evidence="14">
    <location>
        <begin position="27"/>
        <end position="421"/>
    </location>
</feature>
<evidence type="ECO:0000256" key="7">
    <source>
        <dbReference type="ARBA" id="ARBA00022824"/>
    </source>
</evidence>
<keyword evidence="9 11" id="KW-0472">Membrane</keyword>
<evidence type="ECO:0000259" key="13">
    <source>
        <dbReference type="Pfam" id="PF07774"/>
    </source>
</evidence>
<accession>A0A1D1V0U9</accession>
<dbReference type="GO" id="GO:0034975">
    <property type="term" value="P:protein folding in endoplasmic reticulum"/>
    <property type="evidence" value="ECO:0007669"/>
    <property type="project" value="TreeGrafter"/>
</dbReference>
<dbReference type="InterPro" id="IPR015943">
    <property type="entry name" value="WD40/YVTN_repeat-like_dom_sf"/>
</dbReference>
<dbReference type="EMBL" id="BDGG01000002">
    <property type="protein sequence ID" value="GAU94275.1"/>
    <property type="molecule type" value="Genomic_DNA"/>
</dbReference>
<keyword evidence="16" id="KW-1185">Reference proteome</keyword>
<feature type="domain" description="ER membrane protein complex subunit 1 C-terminal" evidence="13">
    <location>
        <begin position="758"/>
        <end position="963"/>
    </location>
</feature>
<evidence type="ECO:0000256" key="6">
    <source>
        <dbReference type="ARBA" id="ARBA00022729"/>
    </source>
</evidence>
<feature type="chain" id="PRO_5008897879" description="ER membrane protein complex subunit 1" evidence="12">
    <location>
        <begin position="28"/>
        <end position="964"/>
    </location>
</feature>
<dbReference type="PANTHER" id="PTHR21573:SF0">
    <property type="entry name" value="ER MEMBRANE PROTEIN COMPLEX SUBUNIT 1"/>
    <property type="match status" value="1"/>
</dbReference>
<evidence type="ECO:0000256" key="1">
    <source>
        <dbReference type="ARBA" id="ARBA00004115"/>
    </source>
</evidence>
<evidence type="ECO:0000256" key="10">
    <source>
        <dbReference type="ARBA" id="ARBA00023180"/>
    </source>
</evidence>
<evidence type="ECO:0000256" key="3">
    <source>
        <dbReference type="ARBA" id="ARBA00011276"/>
    </source>
</evidence>
<reference evidence="15 16" key="1">
    <citation type="journal article" date="2016" name="Nat. Commun.">
        <title>Extremotolerant tardigrade genome and improved radiotolerance of human cultured cells by tardigrade-unique protein.</title>
        <authorList>
            <person name="Hashimoto T."/>
            <person name="Horikawa D.D."/>
            <person name="Saito Y."/>
            <person name="Kuwahara H."/>
            <person name="Kozuka-Hata H."/>
            <person name="Shin-I T."/>
            <person name="Minakuchi Y."/>
            <person name="Ohishi K."/>
            <person name="Motoyama A."/>
            <person name="Aizu T."/>
            <person name="Enomoto A."/>
            <person name="Kondo K."/>
            <person name="Tanaka S."/>
            <person name="Hara Y."/>
            <person name="Koshikawa S."/>
            <person name="Sagara H."/>
            <person name="Miura T."/>
            <person name="Yokobori S."/>
            <person name="Miyagawa K."/>
            <person name="Suzuki Y."/>
            <person name="Kubo T."/>
            <person name="Oyama M."/>
            <person name="Kohara Y."/>
            <person name="Fujiyama A."/>
            <person name="Arakawa K."/>
            <person name="Katayama T."/>
            <person name="Toyoda A."/>
            <person name="Kunieda T."/>
        </authorList>
    </citation>
    <scope>NUCLEOTIDE SEQUENCE [LARGE SCALE GENOMIC DNA]</scope>
    <source>
        <strain evidence="15 16">YOKOZUNA-1</strain>
    </source>
</reference>
<evidence type="ECO:0000259" key="14">
    <source>
        <dbReference type="Pfam" id="PF25293"/>
    </source>
</evidence>
<comment type="similarity">
    <text evidence="2">Belongs to the EMC1 family.</text>
</comment>
<keyword evidence="10" id="KW-0325">Glycoprotein</keyword>
<keyword evidence="6 12" id="KW-0732">Signal</keyword>
<evidence type="ECO:0000313" key="15">
    <source>
        <dbReference type="EMBL" id="GAU94275.1"/>
    </source>
</evidence>
<comment type="subcellular location">
    <subcellularLocation>
        <location evidence="1">Endoplasmic reticulum membrane</location>
        <topology evidence="1">Single-pass type I membrane protein</topology>
    </subcellularLocation>
</comment>
<dbReference type="Pfam" id="PF07774">
    <property type="entry name" value="EMC1_C"/>
    <property type="match status" value="1"/>
</dbReference>
<evidence type="ECO:0000256" key="11">
    <source>
        <dbReference type="SAM" id="Phobius"/>
    </source>
</evidence>
<evidence type="ECO:0000256" key="9">
    <source>
        <dbReference type="ARBA" id="ARBA00023136"/>
    </source>
</evidence>
<evidence type="ECO:0000256" key="2">
    <source>
        <dbReference type="ARBA" id="ARBA00007904"/>
    </source>
</evidence>
<proteinExistence type="inferred from homology"/>
<evidence type="ECO:0000256" key="12">
    <source>
        <dbReference type="SAM" id="SignalP"/>
    </source>
</evidence>
<dbReference type="SUPFAM" id="SSF50998">
    <property type="entry name" value="Quinoprotein alcohol dehydrogenase-like"/>
    <property type="match status" value="1"/>
</dbReference>
<dbReference type="AlphaFoldDB" id="A0A1D1V0U9"/>
<gene>
    <name evidence="15" type="primary">RvY_06079</name>
    <name evidence="15" type="synonym">RvY_06079.1</name>
    <name evidence="15" type="ORF">RvY_06079-1</name>
</gene>
<name>A0A1D1V0U9_RAMVA</name>
<keyword evidence="7" id="KW-0256">Endoplasmic reticulum</keyword>
<dbReference type="GO" id="GO:0072546">
    <property type="term" value="C:EMC complex"/>
    <property type="evidence" value="ECO:0007669"/>
    <property type="project" value="InterPro"/>
</dbReference>
<dbReference type="InterPro" id="IPR011047">
    <property type="entry name" value="Quinoprotein_ADH-like_sf"/>
</dbReference>
<keyword evidence="5 11" id="KW-0812">Transmembrane</keyword>
<dbReference type="Proteomes" id="UP000186922">
    <property type="component" value="Unassembled WGS sequence"/>
</dbReference>
<keyword evidence="8 11" id="KW-1133">Transmembrane helix</keyword>
<evidence type="ECO:0000256" key="8">
    <source>
        <dbReference type="ARBA" id="ARBA00022989"/>
    </source>
</evidence>
<comment type="caution">
    <text evidence="15">The sequence shown here is derived from an EMBL/GenBank/DDBJ whole genome shotgun (WGS) entry which is preliminary data.</text>
</comment>
<evidence type="ECO:0000256" key="4">
    <source>
        <dbReference type="ARBA" id="ARBA00020824"/>
    </source>
</evidence>
<organism evidence="15 16">
    <name type="scientific">Ramazzottius varieornatus</name>
    <name type="common">Water bear</name>
    <name type="synonym">Tardigrade</name>
    <dbReference type="NCBI Taxonomy" id="947166"/>
    <lineage>
        <taxon>Eukaryota</taxon>
        <taxon>Metazoa</taxon>
        <taxon>Ecdysozoa</taxon>
        <taxon>Tardigrada</taxon>
        <taxon>Eutardigrada</taxon>
        <taxon>Parachela</taxon>
        <taxon>Hypsibioidea</taxon>
        <taxon>Ramazzottiidae</taxon>
        <taxon>Ramazzottius</taxon>
    </lineage>
</organism>
<evidence type="ECO:0000256" key="5">
    <source>
        <dbReference type="ARBA" id="ARBA00022692"/>
    </source>
</evidence>